<protein>
    <submittedName>
        <fullName evidence="1">Uncharacterized protein</fullName>
    </submittedName>
</protein>
<gene>
    <name evidence="1" type="ORF">NEOLEDRAFT_1038023</name>
</gene>
<keyword evidence="2" id="KW-1185">Reference proteome</keyword>
<reference evidence="1 2" key="1">
    <citation type="journal article" date="2016" name="Mol. Biol. Evol.">
        <title>Comparative Genomics of Early-Diverging Mushroom-Forming Fungi Provides Insights into the Origins of Lignocellulose Decay Capabilities.</title>
        <authorList>
            <person name="Nagy L.G."/>
            <person name="Riley R."/>
            <person name="Tritt A."/>
            <person name="Adam C."/>
            <person name="Daum C."/>
            <person name="Floudas D."/>
            <person name="Sun H."/>
            <person name="Yadav J.S."/>
            <person name="Pangilinan J."/>
            <person name="Larsson K.H."/>
            <person name="Matsuura K."/>
            <person name="Barry K."/>
            <person name="Labutti K."/>
            <person name="Kuo R."/>
            <person name="Ohm R.A."/>
            <person name="Bhattacharya S.S."/>
            <person name="Shirouzu T."/>
            <person name="Yoshinaga Y."/>
            <person name="Martin F.M."/>
            <person name="Grigoriev I.V."/>
            <person name="Hibbett D.S."/>
        </authorList>
    </citation>
    <scope>NUCLEOTIDE SEQUENCE [LARGE SCALE GENOMIC DNA]</scope>
    <source>
        <strain evidence="1 2">HHB14362 ss-1</strain>
    </source>
</reference>
<dbReference type="InParanoid" id="A0A165QC79"/>
<dbReference type="EMBL" id="KV425598">
    <property type="protein sequence ID" value="KZT22216.1"/>
    <property type="molecule type" value="Genomic_DNA"/>
</dbReference>
<evidence type="ECO:0000313" key="1">
    <source>
        <dbReference type="EMBL" id="KZT22216.1"/>
    </source>
</evidence>
<dbReference type="OrthoDB" id="10260017at2759"/>
<proteinExistence type="predicted"/>
<accession>A0A165QC79</accession>
<organism evidence="1 2">
    <name type="scientific">Neolentinus lepideus HHB14362 ss-1</name>
    <dbReference type="NCBI Taxonomy" id="1314782"/>
    <lineage>
        <taxon>Eukaryota</taxon>
        <taxon>Fungi</taxon>
        <taxon>Dikarya</taxon>
        <taxon>Basidiomycota</taxon>
        <taxon>Agaricomycotina</taxon>
        <taxon>Agaricomycetes</taxon>
        <taxon>Gloeophyllales</taxon>
        <taxon>Gloeophyllaceae</taxon>
        <taxon>Neolentinus</taxon>
    </lineage>
</organism>
<name>A0A165QC79_9AGAM</name>
<dbReference type="Proteomes" id="UP000076761">
    <property type="component" value="Unassembled WGS sequence"/>
</dbReference>
<feature type="non-terminal residue" evidence="1">
    <location>
        <position position="88"/>
    </location>
</feature>
<feature type="non-terminal residue" evidence="1">
    <location>
        <position position="1"/>
    </location>
</feature>
<dbReference type="STRING" id="1314782.A0A165QC79"/>
<dbReference type="AlphaFoldDB" id="A0A165QC79"/>
<sequence>YSFPELRYLENDFYTMNYYTTCHPASFQIYIAPVISFLRKENEIYCKVVLVNDEVNVGGRTQPVKVYQTEDTVHEFCAITLTEEENGG</sequence>
<evidence type="ECO:0000313" key="2">
    <source>
        <dbReference type="Proteomes" id="UP000076761"/>
    </source>
</evidence>